<keyword evidence="2" id="KW-0813">Transport</keyword>
<feature type="domain" description="Type II secretion system protein GspC N-terminal" evidence="10">
    <location>
        <begin position="73"/>
        <end position="180"/>
    </location>
</feature>
<evidence type="ECO:0000256" key="3">
    <source>
        <dbReference type="ARBA" id="ARBA00022475"/>
    </source>
</evidence>
<dbReference type="Proteomes" id="UP000264980">
    <property type="component" value="Chromosome"/>
</dbReference>
<evidence type="ECO:0000259" key="10">
    <source>
        <dbReference type="Pfam" id="PF11356"/>
    </source>
</evidence>
<evidence type="ECO:0000256" key="2">
    <source>
        <dbReference type="ARBA" id="ARBA00022448"/>
    </source>
</evidence>
<keyword evidence="6" id="KW-0653">Protein transport</keyword>
<keyword evidence="8 9" id="KW-0472">Membrane</keyword>
<keyword evidence="4" id="KW-0997">Cell inner membrane</keyword>
<evidence type="ECO:0000256" key="9">
    <source>
        <dbReference type="SAM" id="Phobius"/>
    </source>
</evidence>
<evidence type="ECO:0000313" key="12">
    <source>
        <dbReference type="Proteomes" id="UP000264980"/>
    </source>
</evidence>
<reference evidence="11 12" key="1">
    <citation type="submission" date="2016-01" db="EMBL/GenBank/DDBJ databases">
        <authorList>
            <person name="Oliw E.H."/>
        </authorList>
    </citation>
    <scope>NUCLEOTIDE SEQUENCE [LARGE SCALE GENOMIC DNA]</scope>
    <source>
        <strain evidence="11 12">MDcuke</strain>
    </source>
</reference>
<keyword evidence="3" id="KW-1003">Cell membrane</keyword>
<evidence type="ECO:0000256" key="5">
    <source>
        <dbReference type="ARBA" id="ARBA00022692"/>
    </source>
</evidence>
<organism evidence="11 12">
    <name type="scientific">Erwinia tracheiphila</name>
    <dbReference type="NCBI Taxonomy" id="65700"/>
    <lineage>
        <taxon>Bacteria</taxon>
        <taxon>Pseudomonadati</taxon>
        <taxon>Pseudomonadota</taxon>
        <taxon>Gammaproteobacteria</taxon>
        <taxon>Enterobacterales</taxon>
        <taxon>Erwiniaceae</taxon>
        <taxon>Erwinia</taxon>
    </lineage>
</organism>
<dbReference type="Gene3D" id="2.30.30.830">
    <property type="match status" value="1"/>
</dbReference>
<evidence type="ECO:0000256" key="4">
    <source>
        <dbReference type="ARBA" id="ARBA00022519"/>
    </source>
</evidence>
<proteinExistence type="predicted"/>
<name>A0A345CWA5_9GAMM</name>
<evidence type="ECO:0000256" key="1">
    <source>
        <dbReference type="ARBA" id="ARBA00004533"/>
    </source>
</evidence>
<sequence length="184" mass="20859">MCSTTLNMSHDRFIRYMVRFTWLILFDRKKNFFISLASFLIVLTCIGVSILRTTSNNFSVLTGHEKRWPMVQDVNHITQMHLFGIKATPTIKPSGNDKQVACRIAEPDTFYFTVPRAESVASVRALVISTQVRFSVAIIDISGHQQLFSQGDTFNSSGEKIARILSDRVIIRKDGHCTALIFVE</sequence>
<dbReference type="AlphaFoldDB" id="A0A345CWA5"/>
<protein>
    <recommendedName>
        <fullName evidence="10">Type II secretion system protein GspC N-terminal domain-containing protein</fullName>
    </recommendedName>
</protein>
<keyword evidence="5 9" id="KW-0812">Transmembrane</keyword>
<evidence type="ECO:0000256" key="7">
    <source>
        <dbReference type="ARBA" id="ARBA00022989"/>
    </source>
</evidence>
<evidence type="ECO:0000256" key="6">
    <source>
        <dbReference type="ARBA" id="ARBA00022927"/>
    </source>
</evidence>
<feature type="transmembrane region" description="Helical" evidence="9">
    <location>
        <begin position="32"/>
        <end position="51"/>
    </location>
</feature>
<comment type="subcellular location">
    <subcellularLocation>
        <location evidence="1">Cell inner membrane</location>
    </subcellularLocation>
</comment>
<evidence type="ECO:0000256" key="8">
    <source>
        <dbReference type="ARBA" id="ARBA00023136"/>
    </source>
</evidence>
<accession>A0A345CWA5</accession>
<gene>
    <name evidence="11" type="ORF">AV903_19460</name>
</gene>
<keyword evidence="7 9" id="KW-1133">Transmembrane helix</keyword>
<dbReference type="GO" id="GO:0015031">
    <property type="term" value="P:protein transport"/>
    <property type="evidence" value="ECO:0007669"/>
    <property type="project" value="UniProtKB-KW"/>
</dbReference>
<evidence type="ECO:0000313" key="11">
    <source>
        <dbReference type="EMBL" id="AXF77722.1"/>
    </source>
</evidence>
<dbReference type="GO" id="GO:0005886">
    <property type="term" value="C:plasma membrane"/>
    <property type="evidence" value="ECO:0007669"/>
    <property type="project" value="UniProtKB-SubCell"/>
</dbReference>
<dbReference type="InterPro" id="IPR024961">
    <property type="entry name" value="T2SS_GspC_N"/>
</dbReference>
<dbReference type="Pfam" id="PF11356">
    <property type="entry name" value="T2SSC"/>
    <property type="match status" value="1"/>
</dbReference>
<dbReference type="EMBL" id="CP013970">
    <property type="protein sequence ID" value="AXF77722.1"/>
    <property type="molecule type" value="Genomic_DNA"/>
</dbReference>